<evidence type="ECO:0000256" key="5">
    <source>
        <dbReference type="ARBA" id="ARBA00011946"/>
    </source>
</evidence>
<evidence type="ECO:0000256" key="3">
    <source>
        <dbReference type="ARBA" id="ARBA00004667"/>
    </source>
</evidence>
<comment type="subcellular location">
    <subcellularLocation>
        <location evidence="2 15">Cytoplasm</location>
    </subcellularLocation>
</comment>
<feature type="domain" description="Histidine biosynthesis HisG C-terminal" evidence="17">
    <location>
        <begin position="216"/>
        <end position="287"/>
    </location>
</feature>
<keyword evidence="15" id="KW-0460">Magnesium</keyword>
<keyword evidence="7 15" id="KW-0963">Cytoplasm</keyword>
<dbReference type="PROSITE" id="PS01316">
    <property type="entry name" value="ATP_P_PHORIBOSYLTR"/>
    <property type="match status" value="1"/>
</dbReference>
<organism evidence="18 19">
    <name type="scientific">Auraticoccus monumenti</name>
    <dbReference type="NCBI Taxonomy" id="675864"/>
    <lineage>
        <taxon>Bacteria</taxon>
        <taxon>Bacillati</taxon>
        <taxon>Actinomycetota</taxon>
        <taxon>Actinomycetes</taxon>
        <taxon>Propionibacteriales</taxon>
        <taxon>Propionibacteriaceae</taxon>
        <taxon>Auraticoccus</taxon>
    </lineage>
</organism>
<dbReference type="NCBIfam" id="TIGR03455">
    <property type="entry name" value="HisG_C-term"/>
    <property type="match status" value="1"/>
</dbReference>
<feature type="domain" description="ATP phosphoribosyltransferase catalytic" evidence="16">
    <location>
        <begin position="59"/>
        <end position="212"/>
    </location>
</feature>
<accession>A0A1G7CYG2</accession>
<evidence type="ECO:0000259" key="16">
    <source>
        <dbReference type="Pfam" id="PF01634"/>
    </source>
</evidence>
<dbReference type="GO" id="GO:0000287">
    <property type="term" value="F:magnesium ion binding"/>
    <property type="evidence" value="ECO:0007669"/>
    <property type="project" value="UniProtKB-UniRule"/>
</dbReference>
<evidence type="ECO:0000256" key="12">
    <source>
        <dbReference type="ARBA" id="ARBA00022840"/>
    </source>
</evidence>
<evidence type="ECO:0000256" key="9">
    <source>
        <dbReference type="ARBA" id="ARBA00022676"/>
    </source>
</evidence>
<comment type="similarity">
    <text evidence="4 15">Belongs to the ATP phosphoribosyltransferase family. Long subfamily.</text>
</comment>
<dbReference type="Gene3D" id="3.30.70.120">
    <property type="match status" value="1"/>
</dbReference>
<dbReference type="InterPro" id="IPR013820">
    <property type="entry name" value="ATP_PRibTrfase_cat"/>
</dbReference>
<keyword evidence="11 15" id="KW-0547">Nucleotide-binding</keyword>
<dbReference type="AlphaFoldDB" id="A0A1G7CYG2"/>
<evidence type="ECO:0000313" key="19">
    <source>
        <dbReference type="Proteomes" id="UP000198546"/>
    </source>
</evidence>
<evidence type="ECO:0000256" key="8">
    <source>
        <dbReference type="ARBA" id="ARBA00022605"/>
    </source>
</evidence>
<dbReference type="GO" id="GO:0005737">
    <property type="term" value="C:cytoplasm"/>
    <property type="evidence" value="ECO:0007669"/>
    <property type="project" value="UniProtKB-SubCell"/>
</dbReference>
<dbReference type="GO" id="GO:0005524">
    <property type="term" value="F:ATP binding"/>
    <property type="evidence" value="ECO:0007669"/>
    <property type="project" value="UniProtKB-KW"/>
</dbReference>
<evidence type="ECO:0000256" key="15">
    <source>
        <dbReference type="HAMAP-Rule" id="MF_00079"/>
    </source>
</evidence>
<evidence type="ECO:0000256" key="14">
    <source>
        <dbReference type="ARBA" id="ARBA00024861"/>
    </source>
</evidence>
<dbReference type="Proteomes" id="UP000198546">
    <property type="component" value="Chromosome i"/>
</dbReference>
<evidence type="ECO:0000256" key="10">
    <source>
        <dbReference type="ARBA" id="ARBA00022679"/>
    </source>
</evidence>
<dbReference type="Pfam" id="PF08029">
    <property type="entry name" value="HisG_C"/>
    <property type="match status" value="1"/>
</dbReference>
<dbReference type="SUPFAM" id="SSF53850">
    <property type="entry name" value="Periplasmic binding protein-like II"/>
    <property type="match status" value="1"/>
</dbReference>
<gene>
    <name evidence="15" type="primary">hisG</name>
    <name evidence="18" type="ORF">SAMN04489747_3421</name>
</gene>
<evidence type="ECO:0000256" key="2">
    <source>
        <dbReference type="ARBA" id="ARBA00004496"/>
    </source>
</evidence>
<dbReference type="FunFam" id="3.30.70.120:FF:000003">
    <property type="entry name" value="ATP phosphoribosyltransferase"/>
    <property type="match status" value="1"/>
</dbReference>
<dbReference type="CDD" id="cd13591">
    <property type="entry name" value="PBP2_HisGL1"/>
    <property type="match status" value="1"/>
</dbReference>
<keyword evidence="12 15" id="KW-0067">ATP-binding</keyword>
<dbReference type="SUPFAM" id="SSF54913">
    <property type="entry name" value="GlnB-like"/>
    <property type="match status" value="1"/>
</dbReference>
<keyword evidence="13 15" id="KW-0368">Histidine biosynthesis</keyword>
<keyword evidence="15" id="KW-0479">Metal-binding</keyword>
<dbReference type="EMBL" id="LT629688">
    <property type="protein sequence ID" value="SDE44319.1"/>
    <property type="molecule type" value="Genomic_DNA"/>
</dbReference>
<evidence type="ECO:0000256" key="13">
    <source>
        <dbReference type="ARBA" id="ARBA00023102"/>
    </source>
</evidence>
<dbReference type="InterPro" id="IPR001348">
    <property type="entry name" value="ATP_PRibTrfase_HisG"/>
</dbReference>
<dbReference type="Gene3D" id="3.40.190.10">
    <property type="entry name" value="Periplasmic binding protein-like II"/>
    <property type="match status" value="2"/>
</dbReference>
<dbReference type="GO" id="GO:0003879">
    <property type="term" value="F:ATP phosphoribosyltransferase activity"/>
    <property type="evidence" value="ECO:0007669"/>
    <property type="project" value="UniProtKB-UniRule"/>
</dbReference>
<evidence type="ECO:0000256" key="6">
    <source>
        <dbReference type="ARBA" id="ARBA00020998"/>
    </source>
</evidence>
<dbReference type="HAMAP" id="MF_00079">
    <property type="entry name" value="HisG_Long"/>
    <property type="match status" value="1"/>
</dbReference>
<keyword evidence="9 15" id="KW-0328">Glycosyltransferase</keyword>
<dbReference type="InterPro" id="IPR011322">
    <property type="entry name" value="N-reg_PII-like_a/b"/>
</dbReference>
<dbReference type="NCBIfam" id="TIGR00070">
    <property type="entry name" value="hisG"/>
    <property type="match status" value="1"/>
</dbReference>
<dbReference type="STRING" id="675864.SAMN04489747_3421"/>
<comment type="cofactor">
    <cofactor evidence="15">
        <name>Mg(2+)</name>
        <dbReference type="ChEBI" id="CHEBI:18420"/>
    </cofactor>
</comment>
<dbReference type="UniPathway" id="UPA00031">
    <property type="reaction ID" value="UER00006"/>
</dbReference>
<dbReference type="GO" id="GO:0000105">
    <property type="term" value="P:L-histidine biosynthetic process"/>
    <property type="evidence" value="ECO:0007669"/>
    <property type="project" value="UniProtKB-UniRule"/>
</dbReference>
<protein>
    <recommendedName>
        <fullName evidence="6 15">ATP phosphoribosyltransferase</fullName>
        <shortName evidence="15">ATP-PRT</shortName>
        <shortName evidence="15">ATP-PRTase</shortName>
        <ecNumber evidence="5 15">2.4.2.17</ecNumber>
    </recommendedName>
</protein>
<dbReference type="PANTHER" id="PTHR21403">
    <property type="entry name" value="ATP PHOSPHORIBOSYLTRANSFERASE ATP-PRTASE"/>
    <property type="match status" value="1"/>
</dbReference>
<comment type="activity regulation">
    <text evidence="15">Feedback inhibited by histidine.</text>
</comment>
<dbReference type="InterPro" id="IPR013115">
    <property type="entry name" value="HisG_C"/>
</dbReference>
<dbReference type="EC" id="2.4.2.17" evidence="5 15"/>
<dbReference type="Pfam" id="PF01634">
    <property type="entry name" value="HisG"/>
    <property type="match status" value="1"/>
</dbReference>
<evidence type="ECO:0000259" key="17">
    <source>
        <dbReference type="Pfam" id="PF08029"/>
    </source>
</evidence>
<evidence type="ECO:0000313" key="18">
    <source>
        <dbReference type="EMBL" id="SDE44319.1"/>
    </source>
</evidence>
<dbReference type="InterPro" id="IPR018198">
    <property type="entry name" value="ATP_PRibTrfase_CS"/>
</dbReference>
<comment type="catalytic activity">
    <reaction evidence="1 15">
        <text>1-(5-phospho-beta-D-ribosyl)-ATP + diphosphate = 5-phospho-alpha-D-ribose 1-diphosphate + ATP</text>
        <dbReference type="Rhea" id="RHEA:18473"/>
        <dbReference type="ChEBI" id="CHEBI:30616"/>
        <dbReference type="ChEBI" id="CHEBI:33019"/>
        <dbReference type="ChEBI" id="CHEBI:58017"/>
        <dbReference type="ChEBI" id="CHEBI:73183"/>
        <dbReference type="EC" id="2.4.2.17"/>
    </reaction>
</comment>
<dbReference type="InterPro" id="IPR020621">
    <property type="entry name" value="ATP-PRT_HisG_long"/>
</dbReference>
<reference evidence="18 19" key="1">
    <citation type="submission" date="2016-10" db="EMBL/GenBank/DDBJ databases">
        <authorList>
            <person name="de Groot N.N."/>
        </authorList>
    </citation>
    <scope>NUCLEOTIDE SEQUENCE [LARGE SCALE GENOMIC DNA]</scope>
    <source>
        <strain evidence="18 19">MON 2.2</strain>
    </source>
</reference>
<dbReference type="InterPro" id="IPR015867">
    <property type="entry name" value="N-reg_PII/ATP_PRibTrfase_C"/>
</dbReference>
<proteinExistence type="inferred from homology"/>
<evidence type="ECO:0000256" key="4">
    <source>
        <dbReference type="ARBA" id="ARBA00007955"/>
    </source>
</evidence>
<evidence type="ECO:0000256" key="7">
    <source>
        <dbReference type="ARBA" id="ARBA00022490"/>
    </source>
</evidence>
<comment type="function">
    <text evidence="14 15">Catalyzes the condensation of ATP and 5-phosphoribose 1-diphosphate to form N'-(5'-phosphoribosyl)-ATP (PR-ATP). Has a crucial role in the pathway because the rate of histidine biosynthesis seems to be controlled primarily by regulation of HisG enzymatic activity.</text>
</comment>
<name>A0A1G7CYG2_9ACTN</name>
<keyword evidence="19" id="KW-1185">Reference proteome</keyword>
<keyword evidence="10 15" id="KW-0808">Transferase</keyword>
<sequence length="291" mass="30977">MTTTSQPRTSLLRVAVPNKGSLAEASAEMLREAGYRQRSDSKELVLVDEANGVEFFYLRPRDIATYVGEGTLDCGLTGRDMLLDSGAQADEVMALGFGASRFRFAAPAGSGLSVDQLGGLRIATSYPGLVRAHLAATGVEARLIRLDGAVESAIRLGVADCIADVVDTGTTLRQAGLELFGEPILTSEAIAIRRSGAADPDGLATLLRRLQGVLVARTYVMMDYDVSAESLERATAVTPGFESPTVAPLAREGWFAVRAMVPRRTAQTIMDDLWEVGARAILVTDIAACRL</sequence>
<evidence type="ECO:0000256" key="11">
    <source>
        <dbReference type="ARBA" id="ARBA00022741"/>
    </source>
</evidence>
<comment type="pathway">
    <text evidence="3 15">Amino-acid biosynthesis; L-histidine biosynthesis; L-histidine from 5-phospho-alpha-D-ribose 1-diphosphate: step 1/9.</text>
</comment>
<evidence type="ECO:0000256" key="1">
    <source>
        <dbReference type="ARBA" id="ARBA00000915"/>
    </source>
</evidence>
<dbReference type="PANTHER" id="PTHR21403:SF8">
    <property type="entry name" value="ATP PHOSPHORIBOSYLTRANSFERASE"/>
    <property type="match status" value="1"/>
</dbReference>
<keyword evidence="8 15" id="KW-0028">Amino-acid biosynthesis</keyword>